<reference evidence="1" key="2">
    <citation type="submission" date="2021-01" db="EMBL/GenBank/DDBJ databases">
        <authorList>
            <person name="Schikora-Tamarit M.A."/>
        </authorList>
    </citation>
    <scope>NUCLEOTIDE SEQUENCE</scope>
    <source>
        <strain evidence="1">CBS6075</strain>
    </source>
</reference>
<dbReference type="EMBL" id="JAEUBE010000158">
    <property type="protein sequence ID" value="KAH3668248.1"/>
    <property type="molecule type" value="Genomic_DNA"/>
</dbReference>
<protein>
    <submittedName>
        <fullName evidence="1">Uncharacterized protein</fullName>
    </submittedName>
</protein>
<dbReference type="GeneID" id="70233969"/>
<keyword evidence="2" id="KW-1185">Reference proteome</keyword>
<evidence type="ECO:0000313" key="2">
    <source>
        <dbReference type="Proteomes" id="UP000769157"/>
    </source>
</evidence>
<name>A0A9P8P9U5_9ASCO</name>
<dbReference type="Proteomes" id="UP000769157">
    <property type="component" value="Unassembled WGS sequence"/>
</dbReference>
<accession>A0A9P8P9U5</accession>
<evidence type="ECO:0000313" key="1">
    <source>
        <dbReference type="EMBL" id="KAH3668248.1"/>
    </source>
</evidence>
<dbReference type="RefSeq" id="XP_046062662.1">
    <property type="nucleotide sequence ID" value="XM_046202826.1"/>
</dbReference>
<proteinExistence type="predicted"/>
<organism evidence="1 2">
    <name type="scientific">Ogataea philodendri</name>
    <dbReference type="NCBI Taxonomy" id="1378263"/>
    <lineage>
        <taxon>Eukaryota</taxon>
        <taxon>Fungi</taxon>
        <taxon>Dikarya</taxon>
        <taxon>Ascomycota</taxon>
        <taxon>Saccharomycotina</taxon>
        <taxon>Pichiomycetes</taxon>
        <taxon>Pichiales</taxon>
        <taxon>Pichiaceae</taxon>
        <taxon>Ogataea</taxon>
    </lineage>
</organism>
<sequence>MALLAFGLPHSKASRETGSGAVNGQINVLFVSEMDRADLLACARVLHGDLAVGGQELVVDENPGLLGIFLSVRDFDSNTSH</sequence>
<comment type="caution">
    <text evidence="1">The sequence shown here is derived from an EMBL/GenBank/DDBJ whole genome shotgun (WGS) entry which is preliminary data.</text>
</comment>
<gene>
    <name evidence="1" type="ORF">OGAPHI_002002</name>
</gene>
<dbReference type="AlphaFoldDB" id="A0A9P8P9U5"/>
<reference evidence="1" key="1">
    <citation type="journal article" date="2021" name="Open Biol.">
        <title>Shared evolutionary footprints suggest mitochondrial oxidative damage underlies multiple complex I losses in fungi.</title>
        <authorList>
            <person name="Schikora-Tamarit M.A."/>
            <person name="Marcet-Houben M."/>
            <person name="Nosek J."/>
            <person name="Gabaldon T."/>
        </authorList>
    </citation>
    <scope>NUCLEOTIDE SEQUENCE</scope>
    <source>
        <strain evidence="1">CBS6075</strain>
    </source>
</reference>